<dbReference type="AlphaFoldDB" id="F5Z708"/>
<dbReference type="InterPro" id="IPR003423">
    <property type="entry name" value="OMP_efflux"/>
</dbReference>
<dbReference type="PANTHER" id="PTHR30203">
    <property type="entry name" value="OUTER MEMBRANE CATION EFFLUX PROTEIN"/>
    <property type="match status" value="1"/>
</dbReference>
<dbReference type="OrthoDB" id="9770517at2"/>
<dbReference type="eggNOG" id="COG1538">
    <property type="taxonomic scope" value="Bacteria"/>
</dbReference>
<evidence type="ECO:0000313" key="5">
    <source>
        <dbReference type="Proteomes" id="UP000000683"/>
    </source>
</evidence>
<evidence type="ECO:0000256" key="3">
    <source>
        <dbReference type="SAM" id="Phobius"/>
    </source>
</evidence>
<dbReference type="Proteomes" id="UP000000683">
    <property type="component" value="Chromosome"/>
</dbReference>
<keyword evidence="2 4" id="KW-0449">Lipoprotein</keyword>
<sequence>MSLAKKRNVAVTKMLKRSMNGFLFAGVTIVPICFIIGCSTNGSHQPATTDINIPKDFKSSAAPRQAIQSDWLKTFNDPYLDKLISEVLTNNFDLQIAAAKVDSAAAAARQAGASLTPAVNLGLQTTDRGRVEGSLSDSESNVGASLDISWELDVWGRIRAGRDAATEELQASTLDYEYAKLSLAAQTAKAYFLAVETGRQVSLAEDTVANFDKTVEIASAFFDEGMVGIQDVHLAKSQKASAEASLENLRVAYSDTLRSLEALLGRYPSAEVEIADALPALPVPVPAGVPSEVLERRPDIVAAERRVAAAFKKTQQAKAAKLPKLALTSSVGGTGGSLSDAVNPNNMIWNVVTNLMFPIFDGGSLDAQLEAATANQKQALANYQKTALSAFVDIESALSNETSLRKQIINLRSAYEEAERAEKIGWETYQSGEGNLLDVQQLQRSTISALSTLLNTEHELFVQRINLYLGLGGEI</sequence>
<organism evidence="4 5">
    <name type="scientific">Alteromonas naphthalenivorans</name>
    <dbReference type="NCBI Taxonomy" id="715451"/>
    <lineage>
        <taxon>Bacteria</taxon>
        <taxon>Pseudomonadati</taxon>
        <taxon>Pseudomonadota</taxon>
        <taxon>Gammaproteobacteria</taxon>
        <taxon>Alteromonadales</taxon>
        <taxon>Alteromonadaceae</taxon>
        <taxon>Alteromonas/Salinimonas group</taxon>
        <taxon>Alteromonas</taxon>
    </lineage>
</organism>
<dbReference type="HOGENOM" id="CLU_012817_13_1_6"/>
<keyword evidence="2 3" id="KW-0812">Transmembrane</keyword>
<comment type="similarity">
    <text evidence="1 2">Belongs to the outer membrane factor (OMF) (TC 1.B.17) family.</text>
</comment>
<dbReference type="Gene3D" id="2.20.200.10">
    <property type="entry name" value="Outer membrane efflux proteins (OEP)"/>
    <property type="match status" value="1"/>
</dbReference>
<accession>F5Z708</accession>
<evidence type="ECO:0000256" key="1">
    <source>
        <dbReference type="ARBA" id="ARBA00007613"/>
    </source>
</evidence>
<dbReference type="NCBIfam" id="TIGR01845">
    <property type="entry name" value="outer_NodT"/>
    <property type="match status" value="1"/>
</dbReference>
<dbReference type="Pfam" id="PF02321">
    <property type="entry name" value="OEP"/>
    <property type="match status" value="2"/>
</dbReference>
<keyword evidence="5" id="KW-1185">Reference proteome</keyword>
<keyword evidence="2" id="KW-0564">Palmitate</keyword>
<keyword evidence="2 3" id="KW-0472">Membrane</keyword>
<evidence type="ECO:0000256" key="2">
    <source>
        <dbReference type="RuleBase" id="RU362097"/>
    </source>
</evidence>
<dbReference type="Gene3D" id="1.20.1600.10">
    <property type="entry name" value="Outer membrane efflux proteins (OEP)"/>
    <property type="match status" value="1"/>
</dbReference>
<proteinExistence type="inferred from homology"/>
<dbReference type="GO" id="GO:0015562">
    <property type="term" value="F:efflux transmembrane transporter activity"/>
    <property type="evidence" value="ECO:0007669"/>
    <property type="project" value="InterPro"/>
</dbReference>
<feature type="transmembrane region" description="Helical" evidence="3">
    <location>
        <begin position="21"/>
        <end position="37"/>
    </location>
</feature>
<dbReference type="RefSeq" id="WP_013786578.1">
    <property type="nucleotide sequence ID" value="NC_015554.1"/>
</dbReference>
<dbReference type="GO" id="GO:0009279">
    <property type="term" value="C:cell outer membrane"/>
    <property type="evidence" value="ECO:0007669"/>
    <property type="project" value="UniProtKB-SubCell"/>
</dbReference>
<protein>
    <submittedName>
        <fullName evidence="4">RND efflux system, outer membrane lipoprotein, NodT family</fullName>
    </submittedName>
</protein>
<dbReference type="InterPro" id="IPR010131">
    <property type="entry name" value="MdtP/NodT-like"/>
</dbReference>
<name>F5Z708_ALTNA</name>
<evidence type="ECO:0000313" key="4">
    <source>
        <dbReference type="EMBL" id="AEF05671.1"/>
    </source>
</evidence>
<keyword evidence="2" id="KW-1134">Transmembrane beta strand</keyword>
<dbReference type="SUPFAM" id="SSF56954">
    <property type="entry name" value="Outer membrane efflux proteins (OEP)"/>
    <property type="match status" value="1"/>
</dbReference>
<gene>
    <name evidence="4" type="ordered locus">ambt_20900</name>
</gene>
<dbReference type="KEGG" id="alt:ambt_20900"/>
<comment type="subcellular location">
    <subcellularLocation>
        <location evidence="2">Cell outer membrane</location>
        <topology evidence="2">Lipid-anchor</topology>
    </subcellularLocation>
</comment>
<dbReference type="PANTHER" id="PTHR30203:SF30">
    <property type="entry name" value="OUTER MEMBRANE PROTEIN-RELATED"/>
    <property type="match status" value="1"/>
</dbReference>
<keyword evidence="3" id="KW-1133">Transmembrane helix</keyword>
<reference evidence="4 5" key="1">
    <citation type="journal article" date="2011" name="J. Bacteriol.">
        <title>Complete genome sequence of the polycyclic aromatic hydrocarbon-degrading bacterium Alteromonas sp. strain SN2.</title>
        <authorList>
            <person name="Jin H.M."/>
            <person name="Jeong H."/>
            <person name="Moon E.J."/>
            <person name="Math R.K."/>
            <person name="Lee K."/>
            <person name="Kim H.J."/>
            <person name="Jeon C.O."/>
            <person name="Oh T.K."/>
            <person name="Kim J.F."/>
        </authorList>
    </citation>
    <scope>NUCLEOTIDE SEQUENCE [LARGE SCALE GENOMIC DNA]</scope>
    <source>
        <strain evidence="5">JCM 17741 / KACC 18427 / KCTC 11700BP / SN2</strain>
    </source>
</reference>
<dbReference type="EMBL" id="CP002339">
    <property type="protein sequence ID" value="AEF05671.1"/>
    <property type="molecule type" value="Genomic_DNA"/>
</dbReference>